<dbReference type="GO" id="GO:0005634">
    <property type="term" value="C:nucleus"/>
    <property type="evidence" value="ECO:0007669"/>
    <property type="project" value="UniProtKB-SubCell"/>
</dbReference>
<keyword evidence="1" id="KW-0479">Metal-binding</keyword>
<dbReference type="AlphaFoldDB" id="A0A9E7HR01"/>
<evidence type="ECO:0000256" key="7">
    <source>
        <dbReference type="ARBA" id="ARBA00023242"/>
    </source>
</evidence>
<evidence type="ECO:0000256" key="4">
    <source>
        <dbReference type="ARBA" id="ARBA00023015"/>
    </source>
</evidence>
<keyword evidence="3" id="KW-0862">Zinc</keyword>
<keyword evidence="5 8" id="KW-0238">DNA-binding</keyword>
<comment type="subcellular location">
    <subcellularLocation>
        <location evidence="8">Nucleus</location>
    </subcellularLocation>
</comment>
<dbReference type="PROSITE" id="PS01361">
    <property type="entry name" value="ZF_DOF_1"/>
    <property type="match status" value="1"/>
</dbReference>
<keyword evidence="11" id="KW-1185">Reference proteome</keyword>
<evidence type="ECO:0000256" key="8">
    <source>
        <dbReference type="PROSITE-ProRule" id="PRU00071"/>
    </source>
</evidence>
<evidence type="ECO:0000256" key="6">
    <source>
        <dbReference type="ARBA" id="ARBA00023163"/>
    </source>
</evidence>
<dbReference type="Proteomes" id="UP001055439">
    <property type="component" value="Chromosome 8"/>
</dbReference>
<keyword evidence="4" id="KW-0805">Transcription regulation</keyword>
<dbReference type="GO" id="GO:0008270">
    <property type="term" value="F:zinc ion binding"/>
    <property type="evidence" value="ECO:0007669"/>
    <property type="project" value="UniProtKB-KW"/>
</dbReference>
<evidence type="ECO:0000313" key="11">
    <source>
        <dbReference type="Proteomes" id="UP001055439"/>
    </source>
</evidence>
<dbReference type="InterPro" id="IPR045174">
    <property type="entry name" value="Dof"/>
</dbReference>
<keyword evidence="2 8" id="KW-0863">Zinc-finger</keyword>
<evidence type="ECO:0000313" key="10">
    <source>
        <dbReference type="EMBL" id="URE37981.1"/>
    </source>
</evidence>
<accession>A0A9E7HR01</accession>
<dbReference type="OrthoDB" id="1365747at2759"/>
<dbReference type="InterPro" id="IPR003851">
    <property type="entry name" value="Znf_Dof"/>
</dbReference>
<evidence type="ECO:0000256" key="3">
    <source>
        <dbReference type="ARBA" id="ARBA00022833"/>
    </source>
</evidence>
<evidence type="ECO:0000256" key="1">
    <source>
        <dbReference type="ARBA" id="ARBA00022723"/>
    </source>
</evidence>
<evidence type="ECO:0000259" key="9">
    <source>
        <dbReference type="PROSITE" id="PS50884"/>
    </source>
</evidence>
<dbReference type="GO" id="GO:0003700">
    <property type="term" value="F:DNA-binding transcription factor activity"/>
    <property type="evidence" value="ECO:0007669"/>
    <property type="project" value="InterPro"/>
</dbReference>
<sequence length="154" mass="17020">MAEVEEVVSFKLFGTVIQKGARQAKEEEEKRVEAQEEAAALPCPRCKSKETRFCYFNNYNVNQPRHFCKACHRYWTAGGTLRSNVPVGAGRRRGRPAHRTGASSAAAATVAIPSVCVLECQSSGYLDGAAAMDRWLLTPEAPARVDRRHSGRPR</sequence>
<protein>
    <submittedName>
        <fullName evidence="10">Phosphoenolpyruvate carboxylase</fullName>
    </submittedName>
</protein>
<dbReference type="GO" id="GO:0003677">
    <property type="term" value="F:DNA binding"/>
    <property type="evidence" value="ECO:0007669"/>
    <property type="project" value="UniProtKB-UniRule"/>
</dbReference>
<keyword evidence="6" id="KW-0804">Transcription</keyword>
<evidence type="ECO:0000256" key="5">
    <source>
        <dbReference type="ARBA" id="ARBA00023125"/>
    </source>
</evidence>
<proteinExistence type="predicted"/>
<dbReference type="PANTHER" id="PTHR31089:SF22">
    <property type="entry name" value="CYCLIC DOF FACTOR 4"/>
    <property type="match status" value="1"/>
</dbReference>
<name>A0A9E7HR01_9LILI</name>
<dbReference type="PROSITE" id="PS50884">
    <property type="entry name" value="ZF_DOF_2"/>
    <property type="match status" value="1"/>
</dbReference>
<gene>
    <name evidence="10" type="ORF">MUK42_13353</name>
</gene>
<reference evidence="10" key="1">
    <citation type="submission" date="2022-05" db="EMBL/GenBank/DDBJ databases">
        <title>The Musa troglodytarum L. genome provides insights into the mechanism of non-climacteric behaviour and enrichment of carotenoids.</title>
        <authorList>
            <person name="Wang J."/>
        </authorList>
    </citation>
    <scope>NUCLEOTIDE SEQUENCE</scope>
    <source>
        <tissue evidence="10">Leaf</tissue>
    </source>
</reference>
<dbReference type="Pfam" id="PF02701">
    <property type="entry name" value="Zn_ribbon_Dof"/>
    <property type="match status" value="1"/>
</dbReference>
<evidence type="ECO:0000256" key="2">
    <source>
        <dbReference type="ARBA" id="ARBA00022771"/>
    </source>
</evidence>
<feature type="domain" description="Dof-type" evidence="9">
    <location>
        <begin position="41"/>
        <end position="96"/>
    </location>
</feature>
<keyword evidence="7 8" id="KW-0539">Nucleus</keyword>
<dbReference type="PANTHER" id="PTHR31089">
    <property type="entry name" value="CYCLIC DOF FACTOR 2"/>
    <property type="match status" value="1"/>
</dbReference>
<organism evidence="10 11">
    <name type="scientific">Musa troglodytarum</name>
    <name type="common">fe'i banana</name>
    <dbReference type="NCBI Taxonomy" id="320322"/>
    <lineage>
        <taxon>Eukaryota</taxon>
        <taxon>Viridiplantae</taxon>
        <taxon>Streptophyta</taxon>
        <taxon>Embryophyta</taxon>
        <taxon>Tracheophyta</taxon>
        <taxon>Spermatophyta</taxon>
        <taxon>Magnoliopsida</taxon>
        <taxon>Liliopsida</taxon>
        <taxon>Zingiberales</taxon>
        <taxon>Musaceae</taxon>
        <taxon>Musa</taxon>
    </lineage>
</organism>
<dbReference type="EMBL" id="CP097510">
    <property type="protein sequence ID" value="URE37981.1"/>
    <property type="molecule type" value="Genomic_DNA"/>
</dbReference>